<dbReference type="Gene3D" id="3.30.428.10">
    <property type="entry name" value="HIT-like"/>
    <property type="match status" value="1"/>
</dbReference>
<dbReference type="Proteomes" id="UP000003052">
    <property type="component" value="Unassembled WGS sequence"/>
</dbReference>
<dbReference type="GO" id="GO:0009117">
    <property type="term" value="P:nucleotide metabolic process"/>
    <property type="evidence" value="ECO:0007669"/>
    <property type="project" value="TreeGrafter"/>
</dbReference>
<evidence type="ECO:0000313" key="4">
    <source>
        <dbReference type="Proteomes" id="UP000003052"/>
    </source>
</evidence>
<dbReference type="eggNOG" id="COG0537">
    <property type="taxonomic scope" value="Bacteria"/>
</dbReference>
<organism evidence="3 4">
    <name type="scientific">Planococcus donghaensis MPA1U2</name>
    <dbReference type="NCBI Taxonomy" id="933115"/>
    <lineage>
        <taxon>Bacteria</taxon>
        <taxon>Bacillati</taxon>
        <taxon>Bacillota</taxon>
        <taxon>Bacilli</taxon>
        <taxon>Bacillales</taxon>
        <taxon>Caryophanaceae</taxon>
        <taxon>Planococcus</taxon>
    </lineage>
</organism>
<proteinExistence type="predicted"/>
<evidence type="ECO:0000256" key="1">
    <source>
        <dbReference type="PROSITE-ProRule" id="PRU00464"/>
    </source>
</evidence>
<sequence length="146" mass="17012">MNNSCFYCEKDERLDNLMMKISELQTSILYLNKDQTHSGRSILALQSHKRELFELSNDERQFFMEDLSKAAKALQETFAPQKINYAIYGDVVSHLHVHLVPKYEQGPDWGGAFVHDPPVTKALTEQEYKQLTDEIQQHLKLEEVKK</sequence>
<evidence type="ECO:0000259" key="2">
    <source>
        <dbReference type="PROSITE" id="PS51084"/>
    </source>
</evidence>
<dbReference type="EMBL" id="AEPB01000026">
    <property type="protein sequence ID" value="EGA90012.1"/>
    <property type="molecule type" value="Genomic_DNA"/>
</dbReference>
<reference evidence="3 4" key="1">
    <citation type="journal article" date="2011" name="J. Bacteriol.">
        <title>The Draft Genome of Planococcus donghaensis MPA1U2 Reveals Nonsporulation Pathways Controlled by a Conserved Spo0A Regulon.</title>
        <authorList>
            <person name="Pearson M.D."/>
            <person name="Noller H.F."/>
        </authorList>
    </citation>
    <scope>NUCLEOTIDE SEQUENCE [LARGE SCALE GENOMIC DNA]</scope>
    <source>
        <strain evidence="3 4">MPA1U2</strain>
    </source>
</reference>
<dbReference type="SUPFAM" id="SSF54197">
    <property type="entry name" value="HIT-like"/>
    <property type="match status" value="1"/>
</dbReference>
<dbReference type="OrthoDB" id="9784774at2"/>
<dbReference type="Pfam" id="PF01230">
    <property type="entry name" value="HIT"/>
    <property type="match status" value="1"/>
</dbReference>
<feature type="domain" description="HIT" evidence="2">
    <location>
        <begin position="6"/>
        <end position="109"/>
    </location>
</feature>
<dbReference type="PROSITE" id="PS51084">
    <property type="entry name" value="HIT_2"/>
    <property type="match status" value="1"/>
</dbReference>
<feature type="short sequence motif" description="Histidine triad motif" evidence="1">
    <location>
        <begin position="94"/>
        <end position="98"/>
    </location>
</feature>
<comment type="caution">
    <text evidence="3">The sequence shown here is derived from an EMBL/GenBank/DDBJ whole genome shotgun (WGS) entry which is preliminary data.</text>
</comment>
<dbReference type="PANTHER" id="PTHR46648">
    <property type="entry name" value="HIT FAMILY PROTEIN 1"/>
    <property type="match status" value="1"/>
</dbReference>
<evidence type="ECO:0000313" key="3">
    <source>
        <dbReference type="EMBL" id="EGA90012.1"/>
    </source>
</evidence>
<dbReference type="InterPro" id="IPR036265">
    <property type="entry name" value="HIT-like_sf"/>
</dbReference>
<dbReference type="InterPro" id="IPR011146">
    <property type="entry name" value="HIT-like"/>
</dbReference>
<dbReference type="RefSeq" id="WP_008430232.1">
    <property type="nucleotide sequence ID" value="NZ_AEPB01000026.1"/>
</dbReference>
<protein>
    <submittedName>
        <fullName evidence="3">Histidine triad (HIT) protein</fullName>
    </submittedName>
</protein>
<name>E7RG65_9BACL</name>
<dbReference type="PANTHER" id="PTHR46648:SF1">
    <property type="entry name" value="ADENOSINE 5'-MONOPHOSPHORAMIDASE HNT1"/>
    <property type="match status" value="1"/>
</dbReference>
<gene>
    <name evidence="3" type="ORF">GPDM_07315</name>
</gene>
<dbReference type="InterPro" id="IPR001310">
    <property type="entry name" value="Histidine_triad_HIT"/>
</dbReference>
<dbReference type="GO" id="GO:0003824">
    <property type="term" value="F:catalytic activity"/>
    <property type="evidence" value="ECO:0007669"/>
    <property type="project" value="InterPro"/>
</dbReference>
<accession>E7RG65</accession>
<dbReference type="AlphaFoldDB" id="E7RG65"/>